<dbReference type="InterPro" id="IPR011766">
    <property type="entry name" value="TPP_enzyme_TPP-bd"/>
</dbReference>
<dbReference type="EMBL" id="CACSII010000020">
    <property type="protein sequence ID" value="CAA0119881.1"/>
    <property type="molecule type" value="Genomic_DNA"/>
</dbReference>
<reference evidence="3 4" key="1">
    <citation type="submission" date="2019-11" db="EMBL/GenBank/DDBJ databases">
        <authorList>
            <person name="Holert J."/>
        </authorList>
    </citation>
    <scope>NUCLEOTIDE SEQUENCE [LARGE SCALE GENOMIC DNA]</scope>
    <source>
        <strain evidence="3">BC5_2</strain>
    </source>
</reference>
<protein>
    <submittedName>
        <fullName evidence="3">2-oxoglutarate oxidoreductase subunit KorB</fullName>
        <ecNumber evidence="3">1.2.7.3</ecNumber>
    </submittedName>
</protein>
<accession>A0A5S9QN99</accession>
<evidence type="ECO:0000256" key="1">
    <source>
        <dbReference type="ARBA" id="ARBA00023002"/>
    </source>
</evidence>
<dbReference type="Gene3D" id="3.40.50.970">
    <property type="match status" value="1"/>
</dbReference>
<feature type="domain" description="Thiamine pyrophosphate enzyme TPP-binding" evidence="2">
    <location>
        <begin position="57"/>
        <end position="204"/>
    </location>
</feature>
<name>A0A5S9QN99_9GAMM</name>
<proteinExistence type="predicted"/>
<dbReference type="SUPFAM" id="SSF52518">
    <property type="entry name" value="Thiamin diphosphate-binding fold (THDP-binding)"/>
    <property type="match status" value="1"/>
</dbReference>
<dbReference type="PANTHER" id="PTHR48084:SF4">
    <property type="entry name" value="2-OXOGLUTARATE OXIDOREDUCTASE SUBUNIT KORB"/>
    <property type="match status" value="1"/>
</dbReference>
<dbReference type="OrthoDB" id="9775140at2"/>
<dbReference type="Pfam" id="PF02775">
    <property type="entry name" value="TPP_enzyme_C"/>
    <property type="match status" value="1"/>
</dbReference>
<dbReference type="GO" id="GO:0047553">
    <property type="term" value="F:2-oxoglutarate synthase activity"/>
    <property type="evidence" value="ECO:0007669"/>
    <property type="project" value="UniProtKB-EC"/>
</dbReference>
<dbReference type="InterPro" id="IPR051457">
    <property type="entry name" value="2-oxoacid:Fd_oxidoreductase"/>
</dbReference>
<dbReference type="GO" id="GO:0044281">
    <property type="term" value="P:small molecule metabolic process"/>
    <property type="evidence" value="ECO:0007669"/>
    <property type="project" value="UniProtKB-ARBA"/>
</dbReference>
<evidence type="ECO:0000259" key="2">
    <source>
        <dbReference type="Pfam" id="PF02775"/>
    </source>
</evidence>
<dbReference type="AlphaFoldDB" id="A0A5S9QN99"/>
<dbReference type="GO" id="GO:0030976">
    <property type="term" value="F:thiamine pyrophosphate binding"/>
    <property type="evidence" value="ECO:0007669"/>
    <property type="project" value="InterPro"/>
</dbReference>
<evidence type="ECO:0000313" key="4">
    <source>
        <dbReference type="Proteomes" id="UP000434580"/>
    </source>
</evidence>
<gene>
    <name evidence="3" type="primary">korB_2</name>
    <name evidence="3" type="ORF">DPBNPPHM_02521</name>
</gene>
<keyword evidence="1 3" id="KW-0560">Oxidoreductase</keyword>
<dbReference type="InterPro" id="IPR029061">
    <property type="entry name" value="THDP-binding"/>
</dbReference>
<dbReference type="GO" id="GO:0045333">
    <property type="term" value="P:cellular respiration"/>
    <property type="evidence" value="ECO:0007669"/>
    <property type="project" value="UniProtKB-ARBA"/>
</dbReference>
<organism evidence="3 4">
    <name type="scientific">BD1-7 clade bacterium</name>
    <dbReference type="NCBI Taxonomy" id="2029982"/>
    <lineage>
        <taxon>Bacteria</taxon>
        <taxon>Pseudomonadati</taxon>
        <taxon>Pseudomonadota</taxon>
        <taxon>Gammaproteobacteria</taxon>
        <taxon>Cellvibrionales</taxon>
        <taxon>Spongiibacteraceae</taxon>
        <taxon>BD1-7 clade</taxon>
    </lineage>
</organism>
<dbReference type="EC" id="1.2.7.3" evidence="3"/>
<sequence length="288" mass="30863">MPSTADQIAVHKPKDYKSAVKPIWCAGCGHYAVLAALARALAELNLPPEKVAIISGIGCSSRLPAYTQLFGFHGVHGRALPVAAGLKAARPDLLVIAVGGDGDGFSIGGNHFLHACRRNVDFTYIAMDNEVYGMTKGQASPTTPEDWDHSKLTPHGTGIPALQPASLALGSGAGFIARGFYGDPNQLKELIIDAIKHQGFSFVQALSQCVTFVPEQKHWKEQVHPFASTNNTDGPSTAADIHSDDGFGLGVIYRDARPAWEPFTHSPENGDEEKRAFDDMEATFSIAR</sequence>
<dbReference type="PANTHER" id="PTHR48084">
    <property type="entry name" value="2-OXOGLUTARATE OXIDOREDUCTASE SUBUNIT KORB-RELATED"/>
    <property type="match status" value="1"/>
</dbReference>
<dbReference type="Proteomes" id="UP000434580">
    <property type="component" value="Unassembled WGS sequence"/>
</dbReference>
<dbReference type="CDD" id="cd03375">
    <property type="entry name" value="TPP_OGFOR"/>
    <property type="match status" value="1"/>
</dbReference>
<evidence type="ECO:0000313" key="3">
    <source>
        <dbReference type="EMBL" id="CAA0119881.1"/>
    </source>
</evidence>